<evidence type="ECO:0000256" key="1">
    <source>
        <dbReference type="SAM" id="MobiDB-lite"/>
    </source>
</evidence>
<evidence type="ECO:0000256" key="2">
    <source>
        <dbReference type="SAM" id="Phobius"/>
    </source>
</evidence>
<dbReference type="PANTHER" id="PTHR39405">
    <property type="entry name" value="DSC E3 UBIQUITIN LIGASE COMPLEX SUBUNIT 4"/>
    <property type="match status" value="1"/>
</dbReference>
<dbReference type="GO" id="GO:0032933">
    <property type="term" value="P:SREBP signaling pathway"/>
    <property type="evidence" value="ECO:0007669"/>
    <property type="project" value="InterPro"/>
</dbReference>
<dbReference type="GO" id="GO:0044695">
    <property type="term" value="C:Dsc E3 ubiquitin ligase complex"/>
    <property type="evidence" value="ECO:0007669"/>
    <property type="project" value="InterPro"/>
</dbReference>
<gene>
    <name evidence="4" type="ORF">CERSUDRAFT_114032</name>
</gene>
<dbReference type="EMBL" id="KB445796">
    <property type="protein sequence ID" value="EMD37358.1"/>
    <property type="molecule type" value="Genomic_DNA"/>
</dbReference>
<feature type="compositionally biased region" description="Low complexity" evidence="1">
    <location>
        <begin position="187"/>
        <end position="197"/>
    </location>
</feature>
<dbReference type="Proteomes" id="UP000016930">
    <property type="component" value="Unassembled WGS sequence"/>
</dbReference>
<keyword evidence="2" id="KW-1133">Transmembrane helix</keyword>
<feature type="transmembrane region" description="Helical" evidence="2">
    <location>
        <begin position="60"/>
        <end position="82"/>
    </location>
</feature>
<keyword evidence="2" id="KW-0812">Transmembrane</keyword>
<feature type="region of interest" description="Disordered" evidence="1">
    <location>
        <begin position="176"/>
        <end position="200"/>
    </location>
</feature>
<feature type="compositionally biased region" description="Basic and acidic residues" evidence="1">
    <location>
        <begin position="228"/>
        <end position="253"/>
    </location>
</feature>
<dbReference type="Pfam" id="PF08508">
    <property type="entry name" value="DUF1746"/>
    <property type="match status" value="1"/>
</dbReference>
<protein>
    <recommendedName>
        <fullName evidence="3">DUF1746 domain-containing protein</fullName>
    </recommendedName>
</protein>
<keyword evidence="5" id="KW-1185">Reference proteome</keyword>
<dbReference type="AlphaFoldDB" id="M2QK07"/>
<evidence type="ECO:0000259" key="3">
    <source>
        <dbReference type="Pfam" id="PF08508"/>
    </source>
</evidence>
<evidence type="ECO:0000313" key="4">
    <source>
        <dbReference type="EMBL" id="EMD37358.1"/>
    </source>
</evidence>
<dbReference type="PANTHER" id="PTHR39405:SF1">
    <property type="entry name" value="DSC E3 UBIQUITIN LIGASE COMPLEX SUBUNIT 4"/>
    <property type="match status" value="1"/>
</dbReference>
<organism evidence="4 5">
    <name type="scientific">Ceriporiopsis subvermispora (strain B)</name>
    <name type="common">White-rot fungus</name>
    <name type="synonym">Gelatoporia subvermispora</name>
    <dbReference type="NCBI Taxonomy" id="914234"/>
    <lineage>
        <taxon>Eukaryota</taxon>
        <taxon>Fungi</taxon>
        <taxon>Dikarya</taxon>
        <taxon>Basidiomycota</taxon>
        <taxon>Agaricomycotina</taxon>
        <taxon>Agaricomycetes</taxon>
        <taxon>Polyporales</taxon>
        <taxon>Gelatoporiaceae</taxon>
        <taxon>Gelatoporia</taxon>
    </lineage>
</organism>
<name>M2QK07_CERS8</name>
<sequence>MHIRHAQRQHFIYSLDTLLYQLHTLSFLLSPSIWAFLCRLTVQWQFCRPRELHASRTLRFWFFLIVLFNFGIVWTHAVRGAAQGRSIILDFVGIGHAPSKAHLLFLDFLIIGLEMLLTTVSYETSYLADMPSDTPDTLLPIPSTPTTLPTTSPDNSKESALPYMMDFRFSLIIDRLRQPHPPPPPRDSSASDLLPLPNTTLSQVTNNLNRLLRTRERLRERIRQLEAEAARTQEELDARDREEAEGRGGGNRDRPRRIPGAMDTEDET</sequence>
<dbReference type="GO" id="GO:0005783">
    <property type="term" value="C:endoplasmic reticulum"/>
    <property type="evidence" value="ECO:0007669"/>
    <property type="project" value="TreeGrafter"/>
</dbReference>
<dbReference type="InterPro" id="IPR013715">
    <property type="entry name" value="DUF1746"/>
</dbReference>
<accession>M2QK07</accession>
<feature type="domain" description="DUF1746" evidence="3">
    <location>
        <begin position="14"/>
        <end position="116"/>
    </location>
</feature>
<feature type="compositionally biased region" description="Low complexity" evidence="1">
    <location>
        <begin position="137"/>
        <end position="154"/>
    </location>
</feature>
<evidence type="ECO:0000313" key="5">
    <source>
        <dbReference type="Proteomes" id="UP000016930"/>
    </source>
</evidence>
<dbReference type="InterPro" id="IPR038967">
    <property type="entry name" value="Dsc4-like"/>
</dbReference>
<reference evidence="4 5" key="1">
    <citation type="journal article" date="2012" name="Proc. Natl. Acad. Sci. U.S.A.">
        <title>Comparative genomics of Ceriporiopsis subvermispora and Phanerochaete chrysosporium provide insight into selective ligninolysis.</title>
        <authorList>
            <person name="Fernandez-Fueyo E."/>
            <person name="Ruiz-Duenas F.J."/>
            <person name="Ferreira P."/>
            <person name="Floudas D."/>
            <person name="Hibbett D.S."/>
            <person name="Canessa P."/>
            <person name="Larrondo L.F."/>
            <person name="James T.Y."/>
            <person name="Seelenfreund D."/>
            <person name="Lobos S."/>
            <person name="Polanco R."/>
            <person name="Tello M."/>
            <person name="Honda Y."/>
            <person name="Watanabe T."/>
            <person name="Watanabe T."/>
            <person name="Ryu J.S."/>
            <person name="Kubicek C.P."/>
            <person name="Schmoll M."/>
            <person name="Gaskell J."/>
            <person name="Hammel K.E."/>
            <person name="St John F.J."/>
            <person name="Vanden Wymelenberg A."/>
            <person name="Sabat G."/>
            <person name="Splinter BonDurant S."/>
            <person name="Syed K."/>
            <person name="Yadav J.S."/>
            <person name="Doddapaneni H."/>
            <person name="Subramanian V."/>
            <person name="Lavin J.L."/>
            <person name="Oguiza J.A."/>
            <person name="Perez G."/>
            <person name="Pisabarro A.G."/>
            <person name="Ramirez L."/>
            <person name="Santoyo F."/>
            <person name="Master E."/>
            <person name="Coutinho P.M."/>
            <person name="Henrissat B."/>
            <person name="Lombard V."/>
            <person name="Magnuson J.K."/>
            <person name="Kuees U."/>
            <person name="Hori C."/>
            <person name="Igarashi K."/>
            <person name="Samejima M."/>
            <person name="Held B.W."/>
            <person name="Barry K.W."/>
            <person name="LaButti K.M."/>
            <person name="Lapidus A."/>
            <person name="Lindquist E.A."/>
            <person name="Lucas S.M."/>
            <person name="Riley R."/>
            <person name="Salamov A.A."/>
            <person name="Hoffmeister D."/>
            <person name="Schwenk D."/>
            <person name="Hadar Y."/>
            <person name="Yarden O."/>
            <person name="de Vries R.P."/>
            <person name="Wiebenga A."/>
            <person name="Stenlid J."/>
            <person name="Eastwood D."/>
            <person name="Grigoriev I.V."/>
            <person name="Berka R.M."/>
            <person name="Blanchette R.A."/>
            <person name="Kersten P."/>
            <person name="Martinez A.T."/>
            <person name="Vicuna R."/>
            <person name="Cullen D."/>
        </authorList>
    </citation>
    <scope>NUCLEOTIDE SEQUENCE [LARGE SCALE GENOMIC DNA]</scope>
    <source>
        <strain evidence="4 5">B</strain>
    </source>
</reference>
<feature type="region of interest" description="Disordered" evidence="1">
    <location>
        <begin position="228"/>
        <end position="268"/>
    </location>
</feature>
<dbReference type="OrthoDB" id="5428737at2759"/>
<feature type="region of interest" description="Disordered" evidence="1">
    <location>
        <begin position="137"/>
        <end position="159"/>
    </location>
</feature>
<keyword evidence="2" id="KW-0472">Membrane</keyword>
<proteinExistence type="predicted"/>
<dbReference type="HOGENOM" id="CLU_094671_0_0_1"/>